<keyword evidence="3" id="KW-1185">Reference proteome</keyword>
<feature type="non-terminal residue" evidence="2">
    <location>
        <position position="116"/>
    </location>
</feature>
<evidence type="ECO:0000313" key="3">
    <source>
        <dbReference type="Proteomes" id="UP000230750"/>
    </source>
</evidence>
<dbReference type="AlphaFoldDB" id="A0A2G8KDZ4"/>
<protein>
    <submittedName>
        <fullName evidence="2">Putative defense protein 3 isoform X1</fullName>
    </submittedName>
</protein>
<dbReference type="GO" id="GO:0016020">
    <property type="term" value="C:membrane"/>
    <property type="evidence" value="ECO:0007669"/>
    <property type="project" value="TreeGrafter"/>
</dbReference>
<evidence type="ECO:0000313" key="2">
    <source>
        <dbReference type="EMBL" id="PIK46189.1"/>
    </source>
</evidence>
<dbReference type="PANTHER" id="PTHR45828:SF33">
    <property type="entry name" value="DOMON DOMAIN-CONTAINING PROTEIN"/>
    <property type="match status" value="1"/>
</dbReference>
<dbReference type="OrthoDB" id="6418377at2759"/>
<sequence length="116" mass="12826">MKSFSPISVVIQTTDPTRTIGGILVQARRVGTNIPVGSWVISTDQTADYQLRSCSNTDDTVTHQRVNSDTRVFLLWRAPSDLTGGVQFFATVAINFSTYWVMLTNDQISYPVGQVP</sequence>
<dbReference type="InterPro" id="IPR042307">
    <property type="entry name" value="Reeler_sf"/>
</dbReference>
<proteinExistence type="predicted"/>
<gene>
    <name evidence="2" type="ORF">BSL78_16931</name>
</gene>
<reference evidence="2 3" key="1">
    <citation type="journal article" date="2017" name="PLoS Biol.">
        <title>The sea cucumber genome provides insights into morphological evolution and visceral regeneration.</title>
        <authorList>
            <person name="Zhang X."/>
            <person name="Sun L."/>
            <person name="Yuan J."/>
            <person name="Sun Y."/>
            <person name="Gao Y."/>
            <person name="Zhang L."/>
            <person name="Li S."/>
            <person name="Dai H."/>
            <person name="Hamel J.F."/>
            <person name="Liu C."/>
            <person name="Yu Y."/>
            <person name="Liu S."/>
            <person name="Lin W."/>
            <person name="Guo K."/>
            <person name="Jin S."/>
            <person name="Xu P."/>
            <person name="Storey K.B."/>
            <person name="Huan P."/>
            <person name="Zhang T."/>
            <person name="Zhou Y."/>
            <person name="Zhang J."/>
            <person name="Lin C."/>
            <person name="Li X."/>
            <person name="Xing L."/>
            <person name="Huo D."/>
            <person name="Sun M."/>
            <person name="Wang L."/>
            <person name="Mercier A."/>
            <person name="Li F."/>
            <person name="Yang H."/>
            <person name="Xiang J."/>
        </authorList>
    </citation>
    <scope>NUCLEOTIDE SEQUENCE [LARGE SCALE GENOMIC DNA]</scope>
    <source>
        <strain evidence="2">Shaxun</strain>
        <tissue evidence="2">Muscle</tissue>
    </source>
</reference>
<dbReference type="CDD" id="cd08544">
    <property type="entry name" value="Reeler"/>
    <property type="match status" value="1"/>
</dbReference>
<comment type="caution">
    <text evidence="2">The sequence shown here is derived from an EMBL/GenBank/DDBJ whole genome shotgun (WGS) entry which is preliminary data.</text>
</comment>
<dbReference type="EMBL" id="MRZV01000660">
    <property type="protein sequence ID" value="PIK46189.1"/>
    <property type="molecule type" value="Genomic_DNA"/>
</dbReference>
<dbReference type="InterPro" id="IPR002861">
    <property type="entry name" value="Reeler_dom"/>
</dbReference>
<dbReference type="InterPro" id="IPR051237">
    <property type="entry name" value="Ferric-chelate_Red/DefProt"/>
</dbReference>
<evidence type="ECO:0000259" key="1">
    <source>
        <dbReference type="PROSITE" id="PS51019"/>
    </source>
</evidence>
<feature type="domain" description="Reelin" evidence="1">
    <location>
        <begin position="1"/>
        <end position="116"/>
    </location>
</feature>
<dbReference type="Gene3D" id="2.60.40.4060">
    <property type="entry name" value="Reeler domain"/>
    <property type="match status" value="1"/>
</dbReference>
<accession>A0A2G8KDZ4</accession>
<dbReference type="PANTHER" id="PTHR45828">
    <property type="entry name" value="CYTOCHROME B561/FERRIC REDUCTASE TRANSMEMBRANE"/>
    <property type="match status" value="1"/>
</dbReference>
<dbReference type="Pfam" id="PF02014">
    <property type="entry name" value="Reeler"/>
    <property type="match status" value="1"/>
</dbReference>
<name>A0A2G8KDZ4_STIJA</name>
<dbReference type="Proteomes" id="UP000230750">
    <property type="component" value="Unassembled WGS sequence"/>
</dbReference>
<organism evidence="2 3">
    <name type="scientific">Stichopus japonicus</name>
    <name type="common">Sea cucumber</name>
    <dbReference type="NCBI Taxonomy" id="307972"/>
    <lineage>
        <taxon>Eukaryota</taxon>
        <taxon>Metazoa</taxon>
        <taxon>Echinodermata</taxon>
        <taxon>Eleutherozoa</taxon>
        <taxon>Echinozoa</taxon>
        <taxon>Holothuroidea</taxon>
        <taxon>Aspidochirotacea</taxon>
        <taxon>Aspidochirotida</taxon>
        <taxon>Stichopodidae</taxon>
        <taxon>Apostichopus</taxon>
    </lineage>
</organism>
<dbReference type="PROSITE" id="PS51019">
    <property type="entry name" value="REELIN"/>
    <property type="match status" value="1"/>
</dbReference>